<comment type="caution">
    <text evidence="9">The sequence shown here is derived from an EMBL/GenBank/DDBJ whole genome shotgun (WGS) entry which is preliminary data.</text>
</comment>
<evidence type="ECO:0000256" key="6">
    <source>
        <dbReference type="ARBA" id="ARBA00022989"/>
    </source>
</evidence>
<dbReference type="GO" id="GO:0005886">
    <property type="term" value="C:plasma membrane"/>
    <property type="evidence" value="ECO:0007669"/>
    <property type="project" value="UniProtKB-SubCell"/>
</dbReference>
<evidence type="ECO:0000256" key="7">
    <source>
        <dbReference type="ARBA" id="ARBA00023136"/>
    </source>
</evidence>
<keyword evidence="3" id="KW-1003">Cell membrane</keyword>
<proteinExistence type="inferred from homology"/>
<feature type="transmembrane region" description="Helical" evidence="8">
    <location>
        <begin position="113"/>
        <end position="136"/>
    </location>
</feature>
<evidence type="ECO:0000256" key="1">
    <source>
        <dbReference type="ARBA" id="ARBA00004651"/>
    </source>
</evidence>
<dbReference type="EMBL" id="DXAV01000032">
    <property type="protein sequence ID" value="HIZ91192.1"/>
    <property type="molecule type" value="Genomic_DNA"/>
</dbReference>
<keyword evidence="4 8" id="KW-0812">Transmembrane</keyword>
<dbReference type="NCBIfam" id="TIGR03426">
    <property type="entry name" value="shape_MreD"/>
    <property type="match status" value="1"/>
</dbReference>
<dbReference type="AlphaFoldDB" id="A0A9D2KDU6"/>
<evidence type="ECO:0000256" key="5">
    <source>
        <dbReference type="ARBA" id="ARBA00022960"/>
    </source>
</evidence>
<keyword evidence="6 8" id="KW-1133">Transmembrane helix</keyword>
<accession>A0A9D2KDU6</accession>
<keyword evidence="7 8" id="KW-0472">Membrane</keyword>
<dbReference type="Proteomes" id="UP000824108">
    <property type="component" value="Unassembled WGS sequence"/>
</dbReference>
<sequence length="169" mass="19032">MTITYLHKAGWLVALVLLQALILNNLHIGGYATPFLYIYLILKFEADITPNRLMLWAFCLGIMVDIFSDTPGLNAAATVLLAFIRPTLLRLFVPRDLQETFIPSIRTMGITSFLKYAFTAIVLHHAILLSLEAFSFAHLPSLLLHIISSTLFTMLCVLATELLIQKEQR</sequence>
<keyword evidence="5" id="KW-0133">Cell shape</keyword>
<reference evidence="9" key="1">
    <citation type="journal article" date="2021" name="PeerJ">
        <title>Extensive microbial diversity within the chicken gut microbiome revealed by metagenomics and culture.</title>
        <authorList>
            <person name="Gilroy R."/>
            <person name="Ravi A."/>
            <person name="Getino M."/>
            <person name="Pursley I."/>
            <person name="Horton D.L."/>
            <person name="Alikhan N.F."/>
            <person name="Baker D."/>
            <person name="Gharbi K."/>
            <person name="Hall N."/>
            <person name="Watson M."/>
            <person name="Adriaenssens E.M."/>
            <person name="Foster-Nyarko E."/>
            <person name="Jarju S."/>
            <person name="Secka A."/>
            <person name="Antonio M."/>
            <person name="Oren A."/>
            <person name="Chaudhuri R.R."/>
            <person name="La Ragione R."/>
            <person name="Hildebrand F."/>
            <person name="Pallen M.J."/>
        </authorList>
    </citation>
    <scope>NUCLEOTIDE SEQUENCE</scope>
    <source>
        <strain evidence="9">CHK118-2852</strain>
    </source>
</reference>
<evidence type="ECO:0000256" key="3">
    <source>
        <dbReference type="ARBA" id="ARBA00022475"/>
    </source>
</evidence>
<name>A0A9D2KDU6_9BACE</name>
<evidence type="ECO:0000313" key="10">
    <source>
        <dbReference type="Proteomes" id="UP000824108"/>
    </source>
</evidence>
<feature type="transmembrane region" description="Helical" evidence="8">
    <location>
        <begin position="142"/>
        <end position="164"/>
    </location>
</feature>
<feature type="transmembrane region" description="Helical" evidence="8">
    <location>
        <begin position="12"/>
        <end position="41"/>
    </location>
</feature>
<protein>
    <submittedName>
        <fullName evidence="9">Rod shape-determining protein MreD</fullName>
    </submittedName>
</protein>
<evidence type="ECO:0000256" key="4">
    <source>
        <dbReference type="ARBA" id="ARBA00022692"/>
    </source>
</evidence>
<comment type="similarity">
    <text evidence="2">Belongs to the MreD family.</text>
</comment>
<evidence type="ECO:0000313" key="9">
    <source>
        <dbReference type="EMBL" id="HIZ91192.1"/>
    </source>
</evidence>
<evidence type="ECO:0000256" key="8">
    <source>
        <dbReference type="SAM" id="Phobius"/>
    </source>
</evidence>
<gene>
    <name evidence="9" type="primary">mreD</name>
    <name evidence="9" type="ORF">H9807_03615</name>
</gene>
<dbReference type="GO" id="GO:0008360">
    <property type="term" value="P:regulation of cell shape"/>
    <property type="evidence" value="ECO:0007669"/>
    <property type="project" value="UniProtKB-KW"/>
</dbReference>
<comment type="subcellular location">
    <subcellularLocation>
        <location evidence="1">Cell membrane</location>
        <topology evidence="1">Multi-pass membrane protein</topology>
    </subcellularLocation>
</comment>
<evidence type="ECO:0000256" key="2">
    <source>
        <dbReference type="ARBA" id="ARBA00007776"/>
    </source>
</evidence>
<reference evidence="9" key="2">
    <citation type="submission" date="2021-04" db="EMBL/GenBank/DDBJ databases">
        <authorList>
            <person name="Gilroy R."/>
        </authorList>
    </citation>
    <scope>NUCLEOTIDE SEQUENCE</scope>
    <source>
        <strain evidence="9">CHK118-2852</strain>
    </source>
</reference>
<dbReference type="InterPro" id="IPR007227">
    <property type="entry name" value="Cell_shape_determining_MreD"/>
</dbReference>
<organism evidence="9 10">
    <name type="scientific">Candidatus Bacteroides merdavium</name>
    <dbReference type="NCBI Taxonomy" id="2838472"/>
    <lineage>
        <taxon>Bacteria</taxon>
        <taxon>Pseudomonadati</taxon>
        <taxon>Bacteroidota</taxon>
        <taxon>Bacteroidia</taxon>
        <taxon>Bacteroidales</taxon>
        <taxon>Bacteroidaceae</taxon>
        <taxon>Bacteroides</taxon>
    </lineage>
</organism>